<dbReference type="AlphaFoldDB" id="A0A1X7TCV6"/>
<dbReference type="InParanoid" id="A0A1X7TCV6"/>
<protein>
    <submittedName>
        <fullName evidence="1">Uncharacterized protein</fullName>
    </submittedName>
</protein>
<accession>A0A1X7TCV6</accession>
<evidence type="ECO:0000313" key="1">
    <source>
        <dbReference type="EnsemblMetazoa" id="Aqu2.1.12288_001"/>
    </source>
</evidence>
<organism evidence="1">
    <name type="scientific">Amphimedon queenslandica</name>
    <name type="common">Sponge</name>
    <dbReference type="NCBI Taxonomy" id="400682"/>
    <lineage>
        <taxon>Eukaryota</taxon>
        <taxon>Metazoa</taxon>
        <taxon>Porifera</taxon>
        <taxon>Demospongiae</taxon>
        <taxon>Heteroscleromorpha</taxon>
        <taxon>Haplosclerida</taxon>
        <taxon>Niphatidae</taxon>
        <taxon>Amphimedon</taxon>
    </lineage>
</organism>
<sequence length="52" mass="5790">MESPELYGVDWDGLASTDNSTTVVKVNDIPKLLSEDHVSNLKSLIPKFDTLR</sequence>
<reference evidence="1" key="1">
    <citation type="submission" date="2017-05" db="UniProtKB">
        <authorList>
            <consortium name="EnsemblMetazoa"/>
        </authorList>
    </citation>
    <scope>IDENTIFICATION</scope>
</reference>
<proteinExistence type="predicted"/>
<name>A0A1X7TCV6_AMPQE</name>
<dbReference type="EnsemblMetazoa" id="Aqu2.1.12288_001">
    <property type="protein sequence ID" value="Aqu2.1.12288_001"/>
    <property type="gene ID" value="Aqu2.1.12288"/>
</dbReference>